<evidence type="ECO:0000313" key="2">
    <source>
        <dbReference type="Proteomes" id="UP000214649"/>
    </source>
</evidence>
<dbReference type="PANTHER" id="PTHR36111:SF2">
    <property type="entry name" value="INNER MEMBRANE PROTEIN"/>
    <property type="match status" value="1"/>
</dbReference>
<evidence type="ECO:0000313" key="1">
    <source>
        <dbReference type="EMBL" id="SNU06532.1"/>
    </source>
</evidence>
<protein>
    <recommendedName>
        <fullName evidence="3">DUF554 domain-containing protein</fullName>
    </recommendedName>
</protein>
<dbReference type="InterPro" id="IPR007563">
    <property type="entry name" value="DUF554"/>
</dbReference>
<dbReference type="EMBL" id="FZRA01000001">
    <property type="protein sequence ID" value="SNU06532.1"/>
    <property type="molecule type" value="Genomic_DNA"/>
</dbReference>
<dbReference type="AlphaFoldDB" id="A0A239R6S6"/>
<evidence type="ECO:0008006" key="3">
    <source>
        <dbReference type="Google" id="ProtNLM"/>
    </source>
</evidence>
<reference evidence="1 2" key="1">
    <citation type="submission" date="2017-07" db="EMBL/GenBank/DDBJ databases">
        <authorList>
            <person name="Sun Z.S."/>
            <person name="Albrecht U."/>
            <person name="Echele G."/>
            <person name="Lee C.C."/>
        </authorList>
    </citation>
    <scope>NUCLEOTIDE SEQUENCE [LARGE SCALE GENOMIC DNA]</scope>
    <source>
        <strain evidence="1 2">AR3</strain>
    </source>
</reference>
<dbReference type="Proteomes" id="UP000214649">
    <property type="component" value="Unassembled WGS sequence"/>
</dbReference>
<dbReference type="Pfam" id="PF04474">
    <property type="entry name" value="DUF554"/>
    <property type="match status" value="1"/>
</dbReference>
<dbReference type="RefSeq" id="WP_027968479.1">
    <property type="nucleotide sequence ID" value="NZ_CP059471.1"/>
</dbReference>
<gene>
    <name evidence="1" type="ORF">SAMN05216470_0496</name>
</gene>
<dbReference type="PANTHER" id="PTHR36111">
    <property type="entry name" value="INNER MEMBRANE PROTEIN-RELATED"/>
    <property type="match status" value="1"/>
</dbReference>
<name>A0A239R6S6_STREI</name>
<organism evidence="1 2">
    <name type="scientific">Streptococcus equinus</name>
    <name type="common">Streptococcus bovis</name>
    <dbReference type="NCBI Taxonomy" id="1335"/>
    <lineage>
        <taxon>Bacteria</taxon>
        <taxon>Bacillati</taxon>
        <taxon>Bacillota</taxon>
        <taxon>Bacilli</taxon>
        <taxon>Lactobacillales</taxon>
        <taxon>Streptococcaceae</taxon>
        <taxon>Streptococcus</taxon>
    </lineage>
</organism>
<accession>A0A239R6S6</accession>
<sequence>MPTGVIINSFAIIFGGILGGIFGHILSEDFKNQLNLIFGVCSMGMGISSIGLMKYMPAVIFAIVVGTAIGLAINLGEWINKGGILMQKAVSKILPQKHSQLSNDEFLATLLTVIVLFCASGTGIYGSLDSGMTGDATILISKSILDFFTAAIFACNLGFVVSLIAIPQFIIFTALFLLAGVIVPLTTPDMIADFKACGGFLMVATGFRMIRVKMFPTADMIPAMVIVMPLSWFWVNVIMPLL</sequence>
<proteinExistence type="predicted"/>